<dbReference type="GO" id="GO:0070402">
    <property type="term" value="F:NADPH binding"/>
    <property type="evidence" value="ECO:0007669"/>
    <property type="project" value="TreeGrafter"/>
</dbReference>
<dbReference type="AlphaFoldDB" id="A0A1H3WSX7"/>
<dbReference type="OrthoDB" id="9785812at2"/>
<reference evidence="5" key="1">
    <citation type="submission" date="2016-10" db="EMBL/GenBank/DDBJ databases">
        <authorList>
            <person name="Varghese N."/>
            <person name="Submissions S."/>
        </authorList>
    </citation>
    <scope>NUCLEOTIDE SEQUENCE [LARGE SCALE GENOMIC DNA]</scope>
    <source>
        <strain evidence="5">CGMCC 1.10657</strain>
    </source>
</reference>
<feature type="domain" description="Enoyl reductase (ER)" evidence="3">
    <location>
        <begin position="10"/>
        <end position="323"/>
    </location>
</feature>
<dbReference type="RefSeq" id="WP_091385812.1">
    <property type="nucleotide sequence ID" value="NZ_FNQO01000001.1"/>
</dbReference>
<dbReference type="Gene3D" id="3.90.180.10">
    <property type="entry name" value="Medium-chain alcohol dehydrogenases, catalytic domain"/>
    <property type="match status" value="1"/>
</dbReference>
<dbReference type="GO" id="GO:0016651">
    <property type="term" value="F:oxidoreductase activity, acting on NAD(P)H"/>
    <property type="evidence" value="ECO:0007669"/>
    <property type="project" value="TreeGrafter"/>
</dbReference>
<dbReference type="InterPro" id="IPR013149">
    <property type="entry name" value="ADH-like_C"/>
</dbReference>
<dbReference type="STRING" id="658218.SAMN05216562_1047"/>
<name>A0A1H3WSX7_9GAMM</name>
<dbReference type="InterPro" id="IPR036291">
    <property type="entry name" value="NAD(P)-bd_dom_sf"/>
</dbReference>
<dbReference type="PANTHER" id="PTHR48106">
    <property type="entry name" value="QUINONE OXIDOREDUCTASE PIG3-RELATED"/>
    <property type="match status" value="1"/>
</dbReference>
<sequence>MRYIDLPEHGGPEVMQLAEREKPQPASGEVLIKVVAAGINRPDIVQRMGFYPPPPGASPIMGLEVAGEIVAVGDGVERWKEGDTVCALANGGGYAEYVAVPASQCLPVPKGLSLVEAAALPETFFTVWSNVFDRAGLKAGEILLVHGGSSGIGTTAIQLAHNFGARVFATAGSAEKCAACEALGAEKAINYKNDDYVEVVREATGGHGADVILDMVGGDYIDRNIQLAAKDGRIVNIAYLQGASVQVNMLPVMLKRLTLTGSTLRPQSAQVKAAIAGALESKVWPLIDEGKIRPQIAATFPLENVADAHRLMESSGHIGKIVLTL</sequence>
<dbReference type="CDD" id="cd05276">
    <property type="entry name" value="p53_inducible_oxidoreductase"/>
    <property type="match status" value="1"/>
</dbReference>
<dbReference type="SMART" id="SM00829">
    <property type="entry name" value="PKS_ER"/>
    <property type="match status" value="1"/>
</dbReference>
<dbReference type="PANTHER" id="PTHR48106:SF8">
    <property type="entry name" value="OS02G0805600 PROTEIN"/>
    <property type="match status" value="1"/>
</dbReference>
<dbReference type="NCBIfam" id="TIGR02824">
    <property type="entry name" value="quinone_pig3"/>
    <property type="match status" value="1"/>
</dbReference>
<protein>
    <submittedName>
        <fullName evidence="4">Putative NAD(P)H quinone oxidoreductase, PIG3 family</fullName>
    </submittedName>
</protein>
<evidence type="ECO:0000313" key="5">
    <source>
        <dbReference type="Proteomes" id="UP000198658"/>
    </source>
</evidence>
<dbReference type="SUPFAM" id="SSF51735">
    <property type="entry name" value="NAD(P)-binding Rossmann-fold domains"/>
    <property type="match status" value="1"/>
</dbReference>
<evidence type="ECO:0000256" key="1">
    <source>
        <dbReference type="ARBA" id="ARBA00022857"/>
    </source>
</evidence>
<accession>A0A1H3WSX7</accession>
<dbReference type="Gene3D" id="3.40.50.720">
    <property type="entry name" value="NAD(P)-binding Rossmann-like Domain"/>
    <property type="match status" value="1"/>
</dbReference>
<dbReference type="Proteomes" id="UP000198658">
    <property type="component" value="Unassembled WGS sequence"/>
</dbReference>
<dbReference type="InterPro" id="IPR014189">
    <property type="entry name" value="Quinone_OxRdtase_PIG3"/>
</dbReference>
<keyword evidence="5" id="KW-1185">Reference proteome</keyword>
<evidence type="ECO:0000313" key="4">
    <source>
        <dbReference type="EMBL" id="SDZ89298.1"/>
    </source>
</evidence>
<keyword evidence="2" id="KW-0560">Oxidoreductase</keyword>
<dbReference type="InterPro" id="IPR020843">
    <property type="entry name" value="ER"/>
</dbReference>
<organism evidence="4 5">
    <name type="scientific">Microbulbifer marinus</name>
    <dbReference type="NCBI Taxonomy" id="658218"/>
    <lineage>
        <taxon>Bacteria</taxon>
        <taxon>Pseudomonadati</taxon>
        <taxon>Pseudomonadota</taxon>
        <taxon>Gammaproteobacteria</taxon>
        <taxon>Cellvibrionales</taxon>
        <taxon>Microbulbiferaceae</taxon>
        <taxon>Microbulbifer</taxon>
    </lineage>
</organism>
<dbReference type="InterPro" id="IPR011032">
    <property type="entry name" value="GroES-like_sf"/>
</dbReference>
<dbReference type="EMBL" id="FNQO01000001">
    <property type="protein sequence ID" value="SDZ89298.1"/>
    <property type="molecule type" value="Genomic_DNA"/>
</dbReference>
<dbReference type="Pfam" id="PF08240">
    <property type="entry name" value="ADH_N"/>
    <property type="match status" value="1"/>
</dbReference>
<dbReference type="InterPro" id="IPR013154">
    <property type="entry name" value="ADH-like_N"/>
</dbReference>
<keyword evidence="1" id="KW-0521">NADP</keyword>
<gene>
    <name evidence="4" type="ORF">SAMN05216562_1047</name>
</gene>
<dbReference type="Pfam" id="PF00107">
    <property type="entry name" value="ADH_zinc_N"/>
    <property type="match status" value="1"/>
</dbReference>
<dbReference type="SUPFAM" id="SSF50129">
    <property type="entry name" value="GroES-like"/>
    <property type="match status" value="1"/>
</dbReference>
<evidence type="ECO:0000259" key="3">
    <source>
        <dbReference type="SMART" id="SM00829"/>
    </source>
</evidence>
<proteinExistence type="predicted"/>
<evidence type="ECO:0000256" key="2">
    <source>
        <dbReference type="ARBA" id="ARBA00023002"/>
    </source>
</evidence>